<keyword evidence="1" id="KW-1133">Transmembrane helix</keyword>
<reference evidence="3 4" key="1">
    <citation type="submission" date="2020-05" db="EMBL/GenBank/DDBJ databases">
        <title>Sulfurimonas marisnigri, sp. nov., and Sulfurimonas baltica, sp. nov., manganese oxide reducing chemolithoautotrophs of the class Epsilonproteobacteria isolated from the pelagic redoxclines of the Black and Baltic Seas and emended description of the genus Sulfurimonas.</title>
        <authorList>
            <person name="Henkel J.V."/>
            <person name="Laudan C."/>
            <person name="Werner J."/>
            <person name="Neu T."/>
            <person name="Plewe S."/>
            <person name="Sproer C."/>
            <person name="Bunk B."/>
            <person name="Schulz-Vogt H.N."/>
        </authorList>
    </citation>
    <scope>NUCLEOTIDE SEQUENCE [LARGE SCALE GENOMIC DNA]</scope>
    <source>
        <strain evidence="3 4">GD2</strain>
    </source>
</reference>
<evidence type="ECO:0000259" key="2">
    <source>
        <dbReference type="Pfam" id="PF11127"/>
    </source>
</evidence>
<proteinExistence type="predicted"/>
<protein>
    <submittedName>
        <fullName evidence="3">DUF2892 domain-containing protein</fullName>
    </submittedName>
</protein>
<keyword evidence="1" id="KW-0472">Membrane</keyword>
<dbReference type="InterPro" id="IPR021309">
    <property type="entry name" value="YgaP-like_TM"/>
</dbReference>
<dbReference type="EMBL" id="CP054492">
    <property type="protein sequence ID" value="QOY52067.1"/>
    <property type="molecule type" value="Genomic_DNA"/>
</dbReference>
<name>A0A7S7LV51_9BACT</name>
<accession>A0A7S7LV51</accession>
<evidence type="ECO:0000313" key="3">
    <source>
        <dbReference type="EMBL" id="QOY52067.1"/>
    </source>
</evidence>
<dbReference type="Pfam" id="PF11127">
    <property type="entry name" value="YgaP-like_TM"/>
    <property type="match status" value="1"/>
</dbReference>
<dbReference type="KEGG" id="sbal:HUE88_13430"/>
<organism evidence="3 4">
    <name type="scientific">Candidatus Sulfurimonas baltica</name>
    <dbReference type="NCBI Taxonomy" id="2740404"/>
    <lineage>
        <taxon>Bacteria</taxon>
        <taxon>Pseudomonadati</taxon>
        <taxon>Campylobacterota</taxon>
        <taxon>Epsilonproteobacteria</taxon>
        <taxon>Campylobacterales</taxon>
        <taxon>Sulfurimonadaceae</taxon>
        <taxon>Sulfurimonas</taxon>
    </lineage>
</organism>
<keyword evidence="4" id="KW-1185">Reference proteome</keyword>
<keyword evidence="1" id="KW-0812">Transmembrane</keyword>
<feature type="transmembrane region" description="Helical" evidence="1">
    <location>
        <begin position="12"/>
        <end position="35"/>
    </location>
</feature>
<evidence type="ECO:0000313" key="4">
    <source>
        <dbReference type="Proteomes" id="UP000593994"/>
    </source>
</evidence>
<gene>
    <name evidence="3" type="ORF">HUE88_13430</name>
</gene>
<feature type="domain" description="Inner membrane protein YgaP-like transmembrane" evidence="2">
    <location>
        <begin position="11"/>
        <end position="53"/>
    </location>
</feature>
<dbReference type="Proteomes" id="UP000593994">
    <property type="component" value="Chromosome"/>
</dbReference>
<sequence>MNYNKVKSTCRVVRIGAGVALITTGVVTGNAWFYLGVAPLVAGIVNFCPICIVSKKCDLPSN</sequence>
<dbReference type="AlphaFoldDB" id="A0A7S7LV51"/>
<dbReference type="RefSeq" id="WP_194369775.1">
    <property type="nucleotide sequence ID" value="NZ_CP054492.1"/>
</dbReference>
<evidence type="ECO:0000256" key="1">
    <source>
        <dbReference type="SAM" id="Phobius"/>
    </source>
</evidence>